<comment type="caution">
    <text evidence="1">The sequence shown here is derived from an EMBL/GenBank/DDBJ whole genome shotgun (WGS) entry which is preliminary data.</text>
</comment>
<protein>
    <submittedName>
        <fullName evidence="1">Uncharacterized protein</fullName>
    </submittedName>
</protein>
<sequence length="596" mass="65794">MATQPPDGPVDFDLIRMIAEATADDSDPVPLLDLASTLAAALIRDTAEKRGDTDHYPLMSPQTRAEVQREGLVALQSIAAQMLESTDGAAEPLVRVWAAMFDDELFRRRLLRDLPPRNRHVPDWVRRADEIRPRRAATIVSPVLIEETVFVEITTAARSCTLAVAIERSGRPFLEDAFITPESFDSVMAGIVANPELDVDRIELDPADARARITDALEMSDHIVPPVETDSWPGIRAFTEWMIRLLPAGGTGIELREWTPEELEYLASEFHASPWAAGLTVTERDHALRLFELQAHYGNNDPLRWSGVFVDFLLHDLYPRKVMAPDDYMLAMPAALVALVQYANERSGVDPSFTRNALAAIEAGSAAYVRRVTEGPIGYSEYLDSPEFPLTEEEYQALPATLKALIDDDLAGPPPDLDPVWGRFLSDYVGGPENLASLDTVPLPLEDFDPTGLPDDVVDRLRPLLPQIRTVATDFFADAEISTVVYRILAEAARRDPAIFRRRFADANMLAALFWVAGSNNDAFDLSERDGVVRSIKNLQAHLGVKTAPNQRGNTLLQALGRPNEGMGVVLGDPGLLTSERRARLIAIREVVAPDS</sequence>
<evidence type="ECO:0000313" key="1">
    <source>
        <dbReference type="EMBL" id="GAA0036796.1"/>
    </source>
</evidence>
<dbReference type="EMBL" id="BAAAAF010000012">
    <property type="protein sequence ID" value="GAA0036796.1"/>
    <property type="molecule type" value="Genomic_DNA"/>
</dbReference>
<name>A0ABP3CAB6_9MICO</name>
<reference evidence="1 2" key="1">
    <citation type="submission" date="2024-01" db="EMBL/GenBank/DDBJ databases">
        <title>Characterization of antibiotic resistant novel bacterial strains and their environmental applications.</title>
        <authorList>
            <person name="Manzoor S."/>
            <person name="Abbas S."/>
            <person name="Arshad M."/>
            <person name="Ahmed I."/>
        </authorList>
    </citation>
    <scope>NUCLEOTIDE SEQUENCE [LARGE SCALE GENOMIC DNA]</scope>
    <source>
        <strain evidence="1 2">NCCP-602</strain>
    </source>
</reference>
<proteinExistence type="predicted"/>
<dbReference type="RefSeq" id="WP_339393509.1">
    <property type="nucleotide sequence ID" value="NZ_BAAAAF010000012.1"/>
</dbReference>
<gene>
    <name evidence="1" type="ORF">NCCP602_27570</name>
</gene>
<evidence type="ECO:0000313" key="2">
    <source>
        <dbReference type="Proteomes" id="UP001498238"/>
    </source>
</evidence>
<accession>A0ABP3CAB6</accession>
<dbReference type="Proteomes" id="UP001498238">
    <property type="component" value="Unassembled WGS sequence"/>
</dbReference>
<organism evidence="1 2">
    <name type="scientific">Brevibacterium metallidurans</name>
    <dbReference type="NCBI Taxonomy" id="1482676"/>
    <lineage>
        <taxon>Bacteria</taxon>
        <taxon>Bacillati</taxon>
        <taxon>Actinomycetota</taxon>
        <taxon>Actinomycetes</taxon>
        <taxon>Micrococcales</taxon>
        <taxon>Brevibacteriaceae</taxon>
        <taxon>Brevibacterium</taxon>
    </lineage>
</organism>
<keyword evidence="2" id="KW-1185">Reference proteome</keyword>